<keyword evidence="7 9" id="KW-0472">Membrane</keyword>
<dbReference type="GO" id="GO:0015419">
    <property type="term" value="F:ABC-type sulfate transporter activity"/>
    <property type="evidence" value="ECO:0007669"/>
    <property type="project" value="UniProtKB-UniRule"/>
</dbReference>
<evidence type="ECO:0000259" key="10">
    <source>
        <dbReference type="PROSITE" id="PS50928"/>
    </source>
</evidence>
<dbReference type="SUPFAM" id="SSF161098">
    <property type="entry name" value="MetI-like"/>
    <property type="match status" value="1"/>
</dbReference>
<dbReference type="AlphaFoldDB" id="A0A1M7YMX9"/>
<dbReference type="NCBIfam" id="TIGR02139">
    <property type="entry name" value="permease_CysT"/>
    <property type="match status" value="1"/>
</dbReference>
<keyword evidence="3 9" id="KW-0813">Transport</keyword>
<evidence type="ECO:0000256" key="2">
    <source>
        <dbReference type="ARBA" id="ARBA00011779"/>
    </source>
</evidence>
<comment type="caution">
    <text evidence="9">Lacks conserved residue(s) required for the propagation of feature annotation.</text>
</comment>
<dbReference type="GO" id="GO:0005886">
    <property type="term" value="C:plasma membrane"/>
    <property type="evidence" value="ECO:0007669"/>
    <property type="project" value="InterPro"/>
</dbReference>
<dbReference type="STRING" id="1121345.SAMN02745217_04402"/>
<feature type="transmembrane region" description="Helical" evidence="9">
    <location>
        <begin position="248"/>
        <end position="272"/>
    </location>
</feature>
<comment type="subcellular location">
    <subcellularLocation>
        <location evidence="1">Membrane</location>
        <topology evidence="1">Multi-pass membrane protein</topology>
    </subcellularLocation>
</comment>
<dbReference type="InterPro" id="IPR000515">
    <property type="entry name" value="MetI-like"/>
</dbReference>
<reference evidence="11 12" key="1">
    <citation type="submission" date="2016-12" db="EMBL/GenBank/DDBJ databases">
        <authorList>
            <person name="Song W.-J."/>
            <person name="Kurnit D.M."/>
        </authorList>
    </citation>
    <scope>NUCLEOTIDE SEQUENCE [LARGE SCALE GENOMIC DNA]</scope>
    <source>
        <strain evidence="11 12">DSM 12503</strain>
    </source>
</reference>
<dbReference type="NCBIfam" id="TIGR00969">
    <property type="entry name" value="3a0106s02"/>
    <property type="match status" value="1"/>
</dbReference>
<evidence type="ECO:0000256" key="9">
    <source>
        <dbReference type="RuleBase" id="RU366001"/>
    </source>
</evidence>
<evidence type="ECO:0000256" key="1">
    <source>
        <dbReference type="ARBA" id="ARBA00004141"/>
    </source>
</evidence>
<feature type="transmembrane region" description="Helical" evidence="9">
    <location>
        <begin position="190"/>
        <end position="212"/>
    </location>
</feature>
<feature type="transmembrane region" description="Helical" evidence="9">
    <location>
        <begin position="21"/>
        <end position="48"/>
    </location>
</feature>
<keyword evidence="6 9" id="KW-0764">Sulfate transport</keyword>
<comment type="function">
    <text evidence="9">Part of the ABC transporter complex (TC 3.A.1.6.1) involved in sulfate/thiosulfate import.</text>
</comment>
<gene>
    <name evidence="11" type="ORF">SAMN02745217_04402</name>
</gene>
<dbReference type="PANTHER" id="PTHR30406">
    <property type="entry name" value="SULFATE TRANSPORT SYSTEM PERMEASE PROTEIN"/>
    <property type="match status" value="1"/>
</dbReference>
<evidence type="ECO:0000256" key="5">
    <source>
        <dbReference type="ARBA" id="ARBA00022989"/>
    </source>
</evidence>
<keyword evidence="12" id="KW-1185">Reference proteome</keyword>
<accession>A0A1M7YMX9</accession>
<feature type="transmembrane region" description="Helical" evidence="9">
    <location>
        <begin position="68"/>
        <end position="92"/>
    </location>
</feature>
<dbReference type="InterPro" id="IPR005667">
    <property type="entry name" value="Sulph_transpt2"/>
</dbReference>
<organism evidence="11 12">
    <name type="scientific">Anaerocolumna xylanovorans DSM 12503</name>
    <dbReference type="NCBI Taxonomy" id="1121345"/>
    <lineage>
        <taxon>Bacteria</taxon>
        <taxon>Bacillati</taxon>
        <taxon>Bacillota</taxon>
        <taxon>Clostridia</taxon>
        <taxon>Lachnospirales</taxon>
        <taxon>Lachnospiraceae</taxon>
        <taxon>Anaerocolumna</taxon>
    </lineage>
</organism>
<dbReference type="InterPro" id="IPR035906">
    <property type="entry name" value="MetI-like_sf"/>
</dbReference>
<protein>
    <recommendedName>
        <fullName evidence="9">Sulfate transport system permease protein CysT</fullName>
    </recommendedName>
</protein>
<dbReference type="FunFam" id="1.10.3720.10:FF:000004">
    <property type="entry name" value="Sulfate transport system permease protein CysT"/>
    <property type="match status" value="1"/>
</dbReference>
<dbReference type="CDD" id="cd06261">
    <property type="entry name" value="TM_PBP2"/>
    <property type="match status" value="1"/>
</dbReference>
<feature type="domain" description="ABC transmembrane type-1" evidence="10">
    <location>
        <begin position="66"/>
        <end position="267"/>
    </location>
</feature>
<feature type="transmembrane region" description="Helical" evidence="9">
    <location>
        <begin position="138"/>
        <end position="162"/>
    </location>
</feature>
<dbReference type="Proteomes" id="UP000184612">
    <property type="component" value="Unassembled WGS sequence"/>
</dbReference>
<dbReference type="Gene3D" id="1.10.3720.10">
    <property type="entry name" value="MetI-like"/>
    <property type="match status" value="1"/>
</dbReference>
<comment type="subunit">
    <text evidence="2">The complex is composed of two ATP-binding proteins (CysA), two transmembrane proteins (CysT and CysW) and a solute-binding protein (CysP).</text>
</comment>
<evidence type="ECO:0000256" key="7">
    <source>
        <dbReference type="ARBA" id="ARBA00023136"/>
    </source>
</evidence>
<dbReference type="Pfam" id="PF00528">
    <property type="entry name" value="BPD_transp_1"/>
    <property type="match status" value="1"/>
</dbReference>
<keyword evidence="4 9" id="KW-0812">Transmembrane</keyword>
<name>A0A1M7YMX9_9FIRM</name>
<evidence type="ECO:0000256" key="4">
    <source>
        <dbReference type="ARBA" id="ARBA00022692"/>
    </source>
</evidence>
<sequence length="282" mass="30929">MFHLKKNSGMRKNNVIPGFGLSMGITITMLSLIVLLPLFSVLLTLSGTTFNDFWRVVTDEQTVATYKVSLSCAAIATTVNVVFGILLAWILTRYQFPFRRILDGLIELPFALPTAVAGISLTTLYSGKGWIGGWFDKIGIKISYTTVGIVIAMIFIGIPFVVRSIQPVLEKLDPQYEEAALALGASRSRIFFKVVFPEILPAALTGFGLAFARCIGEYGSVVFIAGNIPYKTQITPLIIMNKLEQFNYAAATSIALVMVIFAFILLFGINLLQARINKIARG</sequence>
<dbReference type="PROSITE" id="PS50928">
    <property type="entry name" value="ABC_TM1"/>
    <property type="match status" value="1"/>
</dbReference>
<dbReference type="PANTHER" id="PTHR30406:SF10">
    <property type="entry name" value="SULFATE TRANSPORT SYSTEM PERMEASE PROTEIN CYST"/>
    <property type="match status" value="1"/>
</dbReference>
<comment type="similarity">
    <text evidence="9">Belongs to the binding-protein-dependent transport system permease family. CysTW subfamily.</text>
</comment>
<evidence type="ECO:0000313" key="12">
    <source>
        <dbReference type="Proteomes" id="UP000184612"/>
    </source>
</evidence>
<dbReference type="EMBL" id="FRFD01000016">
    <property type="protein sequence ID" value="SHO53965.1"/>
    <property type="molecule type" value="Genomic_DNA"/>
</dbReference>
<comment type="function">
    <text evidence="8">Part of the ABC transporter complex CysAWTP (TC 3.A.1.6.1) involved in sulfate/thiosulfate import. Probably responsible for the translocation of the substrate across the membrane.</text>
</comment>
<proteinExistence type="inferred from homology"/>
<dbReference type="InterPro" id="IPR011865">
    <property type="entry name" value="CysT_permease"/>
</dbReference>
<feature type="transmembrane region" description="Helical" evidence="9">
    <location>
        <begin position="104"/>
        <end position="126"/>
    </location>
</feature>
<evidence type="ECO:0000313" key="11">
    <source>
        <dbReference type="EMBL" id="SHO53965.1"/>
    </source>
</evidence>
<evidence type="ECO:0000256" key="8">
    <source>
        <dbReference type="ARBA" id="ARBA00025323"/>
    </source>
</evidence>
<evidence type="ECO:0000256" key="3">
    <source>
        <dbReference type="ARBA" id="ARBA00022448"/>
    </source>
</evidence>
<keyword evidence="5 9" id="KW-1133">Transmembrane helix</keyword>
<evidence type="ECO:0000256" key="6">
    <source>
        <dbReference type="ARBA" id="ARBA00023032"/>
    </source>
</evidence>